<dbReference type="OrthoDB" id="694265at2759"/>
<feature type="region of interest" description="Disordered" evidence="1">
    <location>
        <begin position="34"/>
        <end position="73"/>
    </location>
</feature>
<comment type="caution">
    <text evidence="3">The sequence shown here is derived from an EMBL/GenBank/DDBJ whole genome shotgun (WGS) entry which is preliminary data.</text>
</comment>
<evidence type="ECO:0000313" key="3">
    <source>
        <dbReference type="EMBL" id="TVU35500.1"/>
    </source>
</evidence>
<dbReference type="EMBL" id="RWGY01001058">
    <property type="protein sequence ID" value="TVT97171.1"/>
    <property type="molecule type" value="Genomic_DNA"/>
</dbReference>
<dbReference type="EMBL" id="RWGY01000009">
    <property type="protein sequence ID" value="TVU35500.1"/>
    <property type="molecule type" value="Genomic_DNA"/>
</dbReference>
<gene>
    <name evidence="3" type="ORF">EJB05_17393</name>
    <name evidence="2" type="ORF">EJB05_57594</name>
</gene>
<dbReference type="AlphaFoldDB" id="A0A5J9VKB0"/>
<accession>A0A5J9VKB0</accession>
<dbReference type="Gramene" id="TVU35500">
    <property type="protein sequence ID" value="TVU35500"/>
    <property type="gene ID" value="EJB05_17393"/>
</dbReference>
<proteinExistence type="predicted"/>
<keyword evidence="4" id="KW-1185">Reference proteome</keyword>
<sequence length="147" mass="15848">MGNTVPPRMCREVGTAVVRRHPKNVVVPEAMMAAAHPAAARKQRPRDVEEEEKAHEATRAGSRRGGAVSRAGGGEADTVVTVKIVLKRKDAEALVARLNAQNERERKARLAELKGKFRRVGDGGGGSASPASCRDAWRPRLAPIQEN</sequence>
<feature type="non-terminal residue" evidence="3">
    <location>
        <position position="1"/>
    </location>
</feature>
<evidence type="ECO:0000313" key="4">
    <source>
        <dbReference type="Proteomes" id="UP000324897"/>
    </source>
</evidence>
<dbReference type="Proteomes" id="UP000324897">
    <property type="component" value="Unassembled WGS sequence"/>
</dbReference>
<evidence type="ECO:0000313" key="2">
    <source>
        <dbReference type="EMBL" id="TVT97171.1"/>
    </source>
</evidence>
<dbReference type="Gramene" id="TVT97171">
    <property type="protein sequence ID" value="TVT97171"/>
    <property type="gene ID" value="EJB05_57594"/>
</dbReference>
<protein>
    <submittedName>
        <fullName evidence="3">Uncharacterized protein</fullName>
    </submittedName>
</protein>
<organism evidence="3 4">
    <name type="scientific">Eragrostis curvula</name>
    <name type="common">weeping love grass</name>
    <dbReference type="NCBI Taxonomy" id="38414"/>
    <lineage>
        <taxon>Eukaryota</taxon>
        <taxon>Viridiplantae</taxon>
        <taxon>Streptophyta</taxon>
        <taxon>Embryophyta</taxon>
        <taxon>Tracheophyta</taxon>
        <taxon>Spermatophyta</taxon>
        <taxon>Magnoliopsida</taxon>
        <taxon>Liliopsida</taxon>
        <taxon>Poales</taxon>
        <taxon>Poaceae</taxon>
        <taxon>PACMAD clade</taxon>
        <taxon>Chloridoideae</taxon>
        <taxon>Eragrostideae</taxon>
        <taxon>Eragrostidinae</taxon>
        <taxon>Eragrostis</taxon>
    </lineage>
</organism>
<reference evidence="3 4" key="1">
    <citation type="journal article" date="2019" name="Sci. Rep.">
        <title>A high-quality genome of Eragrostis curvula grass provides insights into Poaceae evolution and supports new strategies to enhance forage quality.</title>
        <authorList>
            <person name="Carballo J."/>
            <person name="Santos B.A.C.M."/>
            <person name="Zappacosta D."/>
            <person name="Garbus I."/>
            <person name="Selva J.P."/>
            <person name="Gallo C.A."/>
            <person name="Diaz A."/>
            <person name="Albertini E."/>
            <person name="Caccamo M."/>
            <person name="Echenique V."/>
        </authorList>
    </citation>
    <scope>NUCLEOTIDE SEQUENCE [LARGE SCALE GENOMIC DNA]</scope>
    <source>
        <strain evidence="4">cv. Victoria</strain>
        <tissue evidence="3">Leaf</tissue>
    </source>
</reference>
<name>A0A5J9VKB0_9POAL</name>
<feature type="region of interest" description="Disordered" evidence="1">
    <location>
        <begin position="116"/>
        <end position="147"/>
    </location>
</feature>
<evidence type="ECO:0000256" key="1">
    <source>
        <dbReference type="SAM" id="MobiDB-lite"/>
    </source>
</evidence>